<dbReference type="EMBL" id="ADZX01000217">
    <property type="protein sequence ID" value="EFK97394.1"/>
    <property type="molecule type" value="Genomic_DNA"/>
</dbReference>
<keyword evidence="2" id="KW-0489">Methyltransferase</keyword>
<dbReference type="InterPro" id="IPR013216">
    <property type="entry name" value="Methyltransf_11"/>
</dbReference>
<reference evidence="2" key="1">
    <citation type="submission" date="2010-07" db="EMBL/GenBank/DDBJ databases">
        <authorList>
            <consortium name="CONSOLIDER consortium CSD2007-00005"/>
            <person name="Guazzaroni M.-E."/>
            <person name="Richter M."/>
            <person name="Garcia-Salamanca A."/>
            <person name="Yarza P."/>
            <person name="Ferrer M."/>
        </authorList>
    </citation>
    <scope>NUCLEOTIDE SEQUENCE</scope>
</reference>
<protein>
    <submittedName>
        <fullName evidence="2">Protein containing methyltransferase domain</fullName>
    </submittedName>
</protein>
<name>D9PGC1_9ZZZZ</name>
<dbReference type="Pfam" id="PF08241">
    <property type="entry name" value="Methyltransf_11"/>
    <property type="match status" value="1"/>
</dbReference>
<sequence length="274" mass="30744">MPDKTDSDAVLRANLAFYNKHASGYDTDPAIHHLLSHAGQSLIQECVDFCRKESKGAVWVDAGCGTGQVMSIAKNFPITIGFDISHSMLAIAHAKGHRVLLADASNIPVVSGSVDVITACAVLHHLPDPMQFLTEAFRALKPGGMLFTDFDPNNRPSHGSLLFTYIRNIYRTLTPKRKSIHTINRDTEKQSHLADYQMYYNNFFNGESVSEMARKAGFEVVRIDYYFNKEGLDKRDLVPFNYLIRRVLMAPVTKMFDSREIAPHFLLLAKKPPA</sequence>
<keyword evidence="2" id="KW-0808">Transferase</keyword>
<comment type="caution">
    <text evidence="2">The sequence shown here is derived from an EMBL/GenBank/DDBJ whole genome shotgun (WGS) entry which is preliminary data.</text>
</comment>
<organism evidence="2">
    <name type="scientific">sediment metagenome</name>
    <dbReference type="NCBI Taxonomy" id="749907"/>
    <lineage>
        <taxon>unclassified sequences</taxon>
        <taxon>metagenomes</taxon>
        <taxon>ecological metagenomes</taxon>
    </lineage>
</organism>
<dbReference type="SUPFAM" id="SSF53335">
    <property type="entry name" value="S-adenosyl-L-methionine-dependent methyltransferases"/>
    <property type="match status" value="1"/>
</dbReference>
<dbReference type="AlphaFoldDB" id="D9PGC1"/>
<evidence type="ECO:0000259" key="1">
    <source>
        <dbReference type="Pfam" id="PF08241"/>
    </source>
</evidence>
<dbReference type="CDD" id="cd02440">
    <property type="entry name" value="AdoMet_MTases"/>
    <property type="match status" value="1"/>
</dbReference>
<dbReference type="InterPro" id="IPR029063">
    <property type="entry name" value="SAM-dependent_MTases_sf"/>
</dbReference>
<dbReference type="Gene3D" id="3.40.50.150">
    <property type="entry name" value="Vaccinia Virus protein VP39"/>
    <property type="match status" value="1"/>
</dbReference>
<gene>
    <name evidence="2" type="ORF">LDC_0568</name>
</gene>
<dbReference type="GO" id="GO:0008757">
    <property type="term" value="F:S-adenosylmethionine-dependent methyltransferase activity"/>
    <property type="evidence" value="ECO:0007669"/>
    <property type="project" value="InterPro"/>
</dbReference>
<dbReference type="PANTHER" id="PTHR43861:SF1">
    <property type="entry name" value="TRANS-ACONITATE 2-METHYLTRANSFERASE"/>
    <property type="match status" value="1"/>
</dbReference>
<dbReference type="PANTHER" id="PTHR43861">
    <property type="entry name" value="TRANS-ACONITATE 2-METHYLTRANSFERASE-RELATED"/>
    <property type="match status" value="1"/>
</dbReference>
<feature type="domain" description="Methyltransferase type 11" evidence="1">
    <location>
        <begin position="60"/>
        <end position="147"/>
    </location>
</feature>
<proteinExistence type="predicted"/>
<reference evidence="2" key="2">
    <citation type="journal article" date="2011" name="Microb. Ecol.">
        <title>Taxonomic and Functional Metagenomic Profiling of the Microbial Community in the Anoxic Sediment of a Sub-saline Shallow Lake (Laguna de Carrizo, Central Spain).</title>
        <authorList>
            <person name="Ferrer M."/>
            <person name="Guazzaroni M.E."/>
            <person name="Richter M."/>
            <person name="Garcia-Salamanca A."/>
            <person name="Yarza P."/>
            <person name="Suarez-Suarez A."/>
            <person name="Solano J."/>
            <person name="Alcaide M."/>
            <person name="van Dillewijn P."/>
            <person name="Molina-Henares M.A."/>
            <person name="Lopez-Cortes N."/>
            <person name="Al-Ramahi Y."/>
            <person name="Guerrero C."/>
            <person name="Acosta A."/>
            <person name="de Eugenio L.I."/>
            <person name="Martinez V."/>
            <person name="Marques S."/>
            <person name="Rojo F."/>
            <person name="Santero E."/>
            <person name="Genilloud O."/>
            <person name="Perez-Perez J."/>
            <person name="Rossello-Mora R."/>
            <person name="Ramos J.L."/>
        </authorList>
    </citation>
    <scope>NUCLEOTIDE SEQUENCE</scope>
</reference>
<evidence type="ECO:0000313" key="2">
    <source>
        <dbReference type="EMBL" id="EFK97394.1"/>
    </source>
</evidence>
<accession>D9PGC1</accession>
<dbReference type="GO" id="GO:0032259">
    <property type="term" value="P:methylation"/>
    <property type="evidence" value="ECO:0007669"/>
    <property type="project" value="UniProtKB-KW"/>
</dbReference>